<dbReference type="PANTHER" id="PTHR41775">
    <property type="entry name" value="SECRETED PROTEIN-RELATED"/>
    <property type="match status" value="1"/>
</dbReference>
<name>X1LG04_9ZZZZ</name>
<feature type="non-terminal residue" evidence="1">
    <location>
        <position position="274"/>
    </location>
</feature>
<organism evidence="1">
    <name type="scientific">marine sediment metagenome</name>
    <dbReference type="NCBI Taxonomy" id="412755"/>
    <lineage>
        <taxon>unclassified sequences</taxon>
        <taxon>metagenomes</taxon>
        <taxon>ecological metagenomes</taxon>
    </lineage>
</organism>
<dbReference type="InterPro" id="IPR013783">
    <property type="entry name" value="Ig-like_fold"/>
</dbReference>
<dbReference type="PANTHER" id="PTHR41775:SF1">
    <property type="entry name" value="PEPTIDASE M6-LIKE DOMAIN-CONTAINING PROTEIN"/>
    <property type="match status" value="1"/>
</dbReference>
<dbReference type="EMBL" id="BARV01007019">
    <property type="protein sequence ID" value="GAI18252.1"/>
    <property type="molecule type" value="Genomic_DNA"/>
</dbReference>
<dbReference type="Gene3D" id="2.60.40.10">
    <property type="entry name" value="Immunoglobulins"/>
    <property type="match status" value="1"/>
</dbReference>
<gene>
    <name evidence="1" type="ORF">S06H3_14360</name>
</gene>
<protein>
    <recommendedName>
        <fullName evidence="2">Bacterial Ig-like domain-containing protein</fullName>
    </recommendedName>
</protein>
<comment type="caution">
    <text evidence="1">The sequence shown here is derived from an EMBL/GenBank/DDBJ whole genome shotgun (WGS) entry which is preliminary data.</text>
</comment>
<dbReference type="AlphaFoldDB" id="X1LG04"/>
<evidence type="ECO:0000313" key="1">
    <source>
        <dbReference type="EMBL" id="GAI18252.1"/>
    </source>
</evidence>
<evidence type="ECO:0008006" key="2">
    <source>
        <dbReference type="Google" id="ProtNLM"/>
    </source>
</evidence>
<reference evidence="1" key="1">
    <citation type="journal article" date="2014" name="Front. Microbiol.">
        <title>High frequency of phylogenetically diverse reductive dehalogenase-homologous genes in deep subseafloor sedimentary metagenomes.</title>
        <authorList>
            <person name="Kawai M."/>
            <person name="Futagami T."/>
            <person name="Toyoda A."/>
            <person name="Takaki Y."/>
            <person name="Nishi S."/>
            <person name="Hori S."/>
            <person name="Arai W."/>
            <person name="Tsubouchi T."/>
            <person name="Morono Y."/>
            <person name="Uchiyama I."/>
            <person name="Ito T."/>
            <person name="Fujiyama A."/>
            <person name="Inagaki F."/>
            <person name="Takami H."/>
        </authorList>
    </citation>
    <scope>NUCLEOTIDE SEQUENCE</scope>
    <source>
        <strain evidence="1">Expedition CK06-06</strain>
    </source>
</reference>
<sequence length="274" mass="29301">MTFGKMSPYSEHTITETSYSADTWVGTFTISTGYDGEQHLSISGAKNPAGSIMLPDTSHIFIVDTTPPSGSLSINGGATYTNSQSVTLTLSAEDAAQMHFSNDDVSWTSWESYATSKSWTLSSGDGKKTVYVEFKDSTGNVSKTHSDTIILDTTSPTGTFSINSGGDYTNSRSVTLTFNASSSSASLSLANASPSLMRFSNEDFVWTDWESYATSRSWTLSSEDGKKTVYVEFKDPAGNVSKTYSGSIILHRTPPTVAITSPCAESCLKGEVAV</sequence>
<accession>X1LG04</accession>
<proteinExistence type="predicted"/>